<comment type="caution">
    <text evidence="1">The sequence shown here is derived from an EMBL/GenBank/DDBJ whole genome shotgun (WGS) entry which is preliminary data.</text>
</comment>
<evidence type="ECO:0000313" key="2">
    <source>
        <dbReference type="Proteomes" id="UP001155241"/>
    </source>
</evidence>
<accession>A0A9X2FH03</accession>
<organism evidence="1 2">
    <name type="scientific">Aeoliella straminimaris</name>
    <dbReference type="NCBI Taxonomy" id="2954799"/>
    <lineage>
        <taxon>Bacteria</taxon>
        <taxon>Pseudomonadati</taxon>
        <taxon>Planctomycetota</taxon>
        <taxon>Planctomycetia</taxon>
        <taxon>Pirellulales</taxon>
        <taxon>Lacipirellulaceae</taxon>
        <taxon>Aeoliella</taxon>
    </lineage>
</organism>
<evidence type="ECO:0000313" key="1">
    <source>
        <dbReference type="EMBL" id="MCO6046429.1"/>
    </source>
</evidence>
<name>A0A9X2FH03_9BACT</name>
<reference evidence="1" key="1">
    <citation type="submission" date="2022-06" db="EMBL/GenBank/DDBJ databases">
        <title>Aeoliella straminimaris, a novel planctomycete from sediments.</title>
        <authorList>
            <person name="Vitorino I.R."/>
            <person name="Lage O.M."/>
        </authorList>
    </citation>
    <scope>NUCLEOTIDE SEQUENCE</scope>
    <source>
        <strain evidence="1">ICT_H6.2</strain>
    </source>
</reference>
<dbReference type="RefSeq" id="WP_252854543.1">
    <property type="nucleotide sequence ID" value="NZ_JAMXLR010000073.1"/>
</dbReference>
<protein>
    <submittedName>
        <fullName evidence="1">Uncharacterized protein</fullName>
    </submittedName>
</protein>
<proteinExistence type="predicted"/>
<gene>
    <name evidence="1" type="ORF">NG895_21230</name>
</gene>
<dbReference type="AlphaFoldDB" id="A0A9X2FH03"/>
<sequence>MTVESIQTAIESLSAEELARFRAWFEQRDWQQWDDQIEADSAAGKLDFLVQEAKRAVSNDELQDL</sequence>
<dbReference type="Proteomes" id="UP001155241">
    <property type="component" value="Unassembled WGS sequence"/>
</dbReference>
<keyword evidence="2" id="KW-1185">Reference proteome</keyword>
<dbReference type="EMBL" id="JAMXLR010000073">
    <property type="protein sequence ID" value="MCO6046429.1"/>
    <property type="molecule type" value="Genomic_DNA"/>
</dbReference>